<evidence type="ECO:0000313" key="10">
    <source>
        <dbReference type="Proteomes" id="UP000597459"/>
    </source>
</evidence>
<dbReference type="SUPFAM" id="SSF55073">
    <property type="entry name" value="Nucleotide cyclase"/>
    <property type="match status" value="1"/>
</dbReference>
<evidence type="ECO:0000256" key="1">
    <source>
        <dbReference type="ARBA" id="ARBA00004651"/>
    </source>
</evidence>
<dbReference type="InterPro" id="IPR029787">
    <property type="entry name" value="Nucleotide_cyclase"/>
</dbReference>
<dbReference type="Pfam" id="PF00211">
    <property type="entry name" value="Guanylate_cyc"/>
    <property type="match status" value="1"/>
</dbReference>
<comment type="caution">
    <text evidence="9">The sequence shown here is derived from an EMBL/GenBank/DDBJ whole genome shotgun (WGS) entry which is preliminary data.</text>
</comment>
<dbReference type="GO" id="GO:0005886">
    <property type="term" value="C:plasma membrane"/>
    <property type="evidence" value="ECO:0007669"/>
    <property type="project" value="UniProtKB-SubCell"/>
</dbReference>
<keyword evidence="2" id="KW-1003">Cell membrane</keyword>
<keyword evidence="10" id="KW-1185">Reference proteome</keyword>
<dbReference type="InterPro" id="IPR003018">
    <property type="entry name" value="GAF"/>
</dbReference>
<dbReference type="SMART" id="SM00044">
    <property type="entry name" value="CYCc"/>
    <property type="match status" value="1"/>
</dbReference>
<dbReference type="Gene3D" id="3.30.450.20">
    <property type="entry name" value="PAS domain"/>
    <property type="match status" value="1"/>
</dbReference>
<keyword evidence="9" id="KW-0418">Kinase</keyword>
<sequence length="775" mass="84429">MAANEIVDPTEQNDASLRQKLLQVVVPVLGVLLILVAIGGIGLHTYRTTRTGVLQLTHRLLQSVQRYVVQDVTAYMGAATLGGSFAQDFISHAPAAFTQGAFYSYGATMLRLVPQIQSYYLGDANGNFLLVERDPAGKGLEYTQLKTVGGHKIFHHDFRGTDGKIIRSEENDAENYDPRTRPWYANTIEKKSFAWTSPTIYATTKQLIVTGSVPLVGTDGIQRVFAINISLNQLSQFLDSLKISENGNAMILDSHGRIIAGHGFEQIVARAGGDPSRMTLDPATEGTFRRVYDQYRVRGAGSHPFQYDGRNYIGMAQDLPGSDSWVLLIVAPENDFASFARQSGREGLQFSVVIIVLASLLAGLLARQSRRTERVTRELRHERDQTNSESAALRQIAETPGILDPKDEALVLTEAMARVGGVQRAALWRLVHDGTALICEDSFDTRQTAHAGGFEISRHEMEDFFKIVDAGVPVTVTHAGSDERTAPFERLVMRDAVTQSLIVHPIRGTVGGRSEILGMITLENANFAPHLVYFLDIIAGIAAIRFGAMGTTGTTGNEASGSDTLPASPTALPEPRFDESLMQPPVAAGEIGKGLFPSVAVMVITFTDPVMEAEDEGSAVLPLIDRIAGEVQAIARRYELFSVKVAGHRLICVAGCTKDADPTAIWRLAEAALVLRETCMMLLSQANIEPIFSIGMDFGPAMGGELGNDPKSFNLWGETVTLAELMAQGAPDVGTIEVTERVYQALRDHYLFRSRGSFYAPRSGIGRVYVLATRR</sequence>
<dbReference type="CDD" id="cd12912">
    <property type="entry name" value="PDC2_MCP_like"/>
    <property type="match status" value="1"/>
</dbReference>
<feature type="domain" description="Guanylate cyclase" evidence="8">
    <location>
        <begin position="603"/>
        <end position="727"/>
    </location>
</feature>
<dbReference type="PROSITE" id="PS50125">
    <property type="entry name" value="GUANYLATE_CYCLASE_2"/>
    <property type="match status" value="1"/>
</dbReference>
<evidence type="ECO:0000256" key="2">
    <source>
        <dbReference type="ARBA" id="ARBA00022475"/>
    </source>
</evidence>
<proteinExistence type="predicted"/>
<keyword evidence="9" id="KW-0808">Transferase</keyword>
<dbReference type="RefSeq" id="WP_166312788.1">
    <property type="nucleotide sequence ID" value="NZ_WOTH01000002.1"/>
</dbReference>
<dbReference type="GO" id="GO:0004016">
    <property type="term" value="F:adenylate cyclase activity"/>
    <property type="evidence" value="ECO:0007669"/>
    <property type="project" value="UniProtKB-ARBA"/>
</dbReference>
<dbReference type="GO" id="GO:0035556">
    <property type="term" value="P:intracellular signal transduction"/>
    <property type="evidence" value="ECO:0007669"/>
    <property type="project" value="InterPro"/>
</dbReference>
<evidence type="ECO:0000259" key="8">
    <source>
        <dbReference type="PROSITE" id="PS50125"/>
    </source>
</evidence>
<dbReference type="InterPro" id="IPR029151">
    <property type="entry name" value="Sensor-like_sf"/>
</dbReference>
<dbReference type="AlphaFoldDB" id="A0A967B588"/>
<evidence type="ECO:0000256" key="6">
    <source>
        <dbReference type="SAM" id="MobiDB-lite"/>
    </source>
</evidence>
<dbReference type="EMBL" id="WOTH01000002">
    <property type="protein sequence ID" value="NHO52654.1"/>
    <property type="molecule type" value="Genomic_DNA"/>
</dbReference>
<feature type="region of interest" description="Disordered" evidence="6">
    <location>
        <begin position="555"/>
        <end position="578"/>
    </location>
</feature>
<dbReference type="GO" id="GO:0009190">
    <property type="term" value="P:cyclic nucleotide biosynthetic process"/>
    <property type="evidence" value="ECO:0007669"/>
    <property type="project" value="InterPro"/>
</dbReference>
<evidence type="ECO:0000256" key="4">
    <source>
        <dbReference type="ARBA" id="ARBA00022989"/>
    </source>
</evidence>
<feature type="transmembrane region" description="Helical" evidence="7">
    <location>
        <begin position="21"/>
        <end position="43"/>
    </location>
</feature>
<reference evidence="9" key="1">
    <citation type="submission" date="2019-11" db="EMBL/GenBank/DDBJ databases">
        <title>Description of new Acetobacter species.</title>
        <authorList>
            <person name="Cleenwerck I."/>
            <person name="Sombolestani A.S."/>
        </authorList>
    </citation>
    <scope>NUCLEOTIDE SEQUENCE</scope>
    <source>
        <strain evidence="9">LMG 1626</strain>
    </source>
</reference>
<accession>A0A967B588</accession>
<evidence type="ECO:0000256" key="7">
    <source>
        <dbReference type="SAM" id="Phobius"/>
    </source>
</evidence>
<name>A0A967B588_9PROT</name>
<gene>
    <name evidence="9" type="ORF">GOB87_01565</name>
</gene>
<dbReference type="Gene3D" id="3.30.70.1230">
    <property type="entry name" value="Nucleotide cyclase"/>
    <property type="match status" value="1"/>
</dbReference>
<comment type="subcellular location">
    <subcellularLocation>
        <location evidence="1">Cell membrane</location>
        <topology evidence="1">Multi-pass membrane protein</topology>
    </subcellularLocation>
</comment>
<dbReference type="InterPro" id="IPR033479">
    <property type="entry name" value="dCache_1"/>
</dbReference>
<dbReference type="GO" id="GO:0016301">
    <property type="term" value="F:kinase activity"/>
    <property type="evidence" value="ECO:0007669"/>
    <property type="project" value="UniProtKB-KW"/>
</dbReference>
<dbReference type="SUPFAM" id="SSF55781">
    <property type="entry name" value="GAF domain-like"/>
    <property type="match status" value="1"/>
</dbReference>
<dbReference type="Pfam" id="PF02743">
    <property type="entry name" value="dCache_1"/>
    <property type="match status" value="1"/>
</dbReference>
<keyword evidence="3 7" id="KW-0812">Transmembrane</keyword>
<evidence type="ECO:0000313" key="9">
    <source>
        <dbReference type="EMBL" id="NHO52654.1"/>
    </source>
</evidence>
<dbReference type="CDD" id="cd07302">
    <property type="entry name" value="CHD"/>
    <property type="match status" value="1"/>
</dbReference>
<dbReference type="Proteomes" id="UP000597459">
    <property type="component" value="Unassembled WGS sequence"/>
</dbReference>
<keyword evidence="5 7" id="KW-0472">Membrane</keyword>
<protein>
    <submittedName>
        <fullName evidence="9">Histidine kinase</fullName>
    </submittedName>
</protein>
<dbReference type="Pfam" id="PF01590">
    <property type="entry name" value="GAF"/>
    <property type="match status" value="1"/>
</dbReference>
<keyword evidence="4 7" id="KW-1133">Transmembrane helix</keyword>
<feature type="compositionally biased region" description="Polar residues" evidence="6">
    <location>
        <begin position="555"/>
        <end position="567"/>
    </location>
</feature>
<evidence type="ECO:0000256" key="3">
    <source>
        <dbReference type="ARBA" id="ARBA00022692"/>
    </source>
</evidence>
<dbReference type="SUPFAM" id="SSF103190">
    <property type="entry name" value="Sensory domain-like"/>
    <property type="match status" value="1"/>
</dbReference>
<dbReference type="InterPro" id="IPR001054">
    <property type="entry name" value="A/G_cyclase"/>
</dbReference>
<organism evidence="9 10">
    <name type="scientific">Acetobacter estunensis</name>
    <dbReference type="NCBI Taxonomy" id="104097"/>
    <lineage>
        <taxon>Bacteria</taxon>
        <taxon>Pseudomonadati</taxon>
        <taxon>Pseudomonadota</taxon>
        <taxon>Alphaproteobacteria</taxon>
        <taxon>Acetobacterales</taxon>
        <taxon>Acetobacteraceae</taxon>
        <taxon>Acetobacter</taxon>
    </lineage>
</organism>
<evidence type="ECO:0000256" key="5">
    <source>
        <dbReference type="ARBA" id="ARBA00023136"/>
    </source>
</evidence>